<dbReference type="PANTHER" id="PTHR13504">
    <property type="entry name" value="FIDO DOMAIN-CONTAINING PROTEIN DDB_G0283145"/>
    <property type="match status" value="1"/>
</dbReference>
<feature type="binding site" evidence="2">
    <location>
        <begin position="196"/>
        <end position="203"/>
    </location>
    <ligand>
        <name>ATP</name>
        <dbReference type="ChEBI" id="CHEBI:30616"/>
    </ligand>
</feature>
<dbReference type="SUPFAM" id="SSF46785">
    <property type="entry name" value="Winged helix' DNA-binding domain"/>
    <property type="match status" value="1"/>
</dbReference>
<evidence type="ECO:0000256" key="2">
    <source>
        <dbReference type="PIRSR" id="PIRSR640198-2"/>
    </source>
</evidence>
<dbReference type="SUPFAM" id="SSF140931">
    <property type="entry name" value="Fic-like"/>
    <property type="match status" value="1"/>
</dbReference>
<keyword evidence="2" id="KW-0067">ATP-binding</keyword>
<proteinExistence type="predicted"/>
<sequence length="352" mass="40361">MFKPSCTISPDVLSAISEITETKVIVERSRVLPLNELHLKRQALIRMVHTSTSIEGNKLAEYQVDRVLSGMSVAADDKSIMEVKNYQEAVKEVEKLAERKEKLTLDLILKIHAITMKGLLEKEKTGGFRPADIYIIDEMGGGKEKLRFKGPDAKDVPKLIKELLEWLKHAEKDNLHPVLKAGLFHSQFVHIHPFSDGNGRVTRLLTTYLLYSDDWDFRKVIVLEEFYNKNRQDYYNALAYNWETQYAPGADFTDWLEYFIAGFLVEARKARDVINSLGFNLKDSPKEQTYLDTDEIKILDMLSGKFKITSDEVVDTIKVAKRTAQLKLKNLVDKDLIEPKGRGPSTYYVVKE</sequence>
<evidence type="ECO:0000313" key="6">
    <source>
        <dbReference type="Proteomes" id="UP000034448"/>
    </source>
</evidence>
<evidence type="ECO:0000313" key="5">
    <source>
        <dbReference type="EMBL" id="KKQ14798.1"/>
    </source>
</evidence>
<feature type="site" description="Important for autoinhibition of adenylyltransferase activity" evidence="3">
    <location>
        <position position="55"/>
    </location>
</feature>
<comment type="caution">
    <text evidence="5">The sequence shown here is derived from an EMBL/GenBank/DDBJ whole genome shotgun (WGS) entry which is preliminary data.</text>
</comment>
<dbReference type="InterPro" id="IPR036388">
    <property type="entry name" value="WH-like_DNA-bd_sf"/>
</dbReference>
<feature type="binding site" evidence="2">
    <location>
        <begin position="234"/>
        <end position="235"/>
    </location>
    <ligand>
        <name>ATP</name>
        <dbReference type="ChEBI" id="CHEBI:30616"/>
    </ligand>
</feature>
<dbReference type="Proteomes" id="UP000034448">
    <property type="component" value="Unassembled WGS sequence"/>
</dbReference>
<accession>A0A0G0F6H8</accession>
<organism evidence="5 6">
    <name type="scientific">Candidatus Daviesbacteria bacterium GW2011_GWA1_36_8</name>
    <dbReference type="NCBI Taxonomy" id="1618417"/>
    <lineage>
        <taxon>Bacteria</taxon>
        <taxon>Candidatus Daviesiibacteriota</taxon>
    </lineage>
</organism>
<gene>
    <name evidence="5" type="ORF">US28_C0029G0023</name>
</gene>
<protein>
    <recommendedName>
        <fullName evidence="4">Fido domain-containing protein</fullName>
    </recommendedName>
</protein>
<evidence type="ECO:0000256" key="1">
    <source>
        <dbReference type="PIRSR" id="PIRSR640198-1"/>
    </source>
</evidence>
<dbReference type="PANTHER" id="PTHR13504:SF38">
    <property type="entry name" value="FIDO DOMAIN-CONTAINING PROTEIN"/>
    <property type="match status" value="1"/>
</dbReference>
<dbReference type="EMBL" id="LBSJ01000029">
    <property type="protein sequence ID" value="KKQ14798.1"/>
    <property type="molecule type" value="Genomic_DNA"/>
</dbReference>
<dbReference type="GO" id="GO:0005524">
    <property type="term" value="F:ATP binding"/>
    <property type="evidence" value="ECO:0007669"/>
    <property type="project" value="UniProtKB-KW"/>
</dbReference>
<name>A0A0G0F6H8_9BACT</name>
<reference evidence="5 6" key="1">
    <citation type="journal article" date="2015" name="Nature">
        <title>rRNA introns, odd ribosomes, and small enigmatic genomes across a large radiation of phyla.</title>
        <authorList>
            <person name="Brown C.T."/>
            <person name="Hug L.A."/>
            <person name="Thomas B.C."/>
            <person name="Sharon I."/>
            <person name="Castelle C.J."/>
            <person name="Singh A."/>
            <person name="Wilkins M.J."/>
            <person name="Williams K.H."/>
            <person name="Banfield J.F."/>
        </authorList>
    </citation>
    <scope>NUCLEOTIDE SEQUENCE [LARGE SCALE GENOMIC DNA]</scope>
</reference>
<keyword evidence="2" id="KW-0547">Nucleotide-binding</keyword>
<dbReference type="PROSITE" id="PS51459">
    <property type="entry name" value="FIDO"/>
    <property type="match status" value="1"/>
</dbReference>
<dbReference type="AlphaFoldDB" id="A0A0G0F6H8"/>
<dbReference type="InterPro" id="IPR036597">
    <property type="entry name" value="Fido-like_dom_sf"/>
</dbReference>
<dbReference type="InterPro" id="IPR040198">
    <property type="entry name" value="Fido_containing"/>
</dbReference>
<dbReference type="Gene3D" id="1.10.10.10">
    <property type="entry name" value="Winged helix-like DNA-binding domain superfamily/Winged helix DNA-binding domain"/>
    <property type="match status" value="1"/>
</dbReference>
<dbReference type="InterPro" id="IPR003812">
    <property type="entry name" value="Fido"/>
</dbReference>
<evidence type="ECO:0000256" key="3">
    <source>
        <dbReference type="PIRSR" id="PIRSR640198-3"/>
    </source>
</evidence>
<feature type="active site" evidence="1">
    <location>
        <position position="192"/>
    </location>
</feature>
<dbReference type="InterPro" id="IPR036390">
    <property type="entry name" value="WH_DNA-bd_sf"/>
</dbReference>
<dbReference type="Gene3D" id="1.10.3290.10">
    <property type="entry name" value="Fido-like domain"/>
    <property type="match status" value="1"/>
</dbReference>
<dbReference type="Pfam" id="PF02661">
    <property type="entry name" value="Fic"/>
    <property type="match status" value="1"/>
</dbReference>
<feature type="domain" description="Fido" evidence="4">
    <location>
        <begin position="103"/>
        <end position="258"/>
    </location>
</feature>
<evidence type="ECO:0000259" key="4">
    <source>
        <dbReference type="PROSITE" id="PS51459"/>
    </source>
</evidence>